<dbReference type="SMART" id="SM00382">
    <property type="entry name" value="AAA"/>
    <property type="match status" value="1"/>
</dbReference>
<reference evidence="6" key="1">
    <citation type="journal article" date="2019" name="Int. J. Syst. Evol. Microbiol.">
        <title>The Global Catalogue of Microorganisms (GCM) 10K type strain sequencing project: providing services to taxonomists for standard genome sequencing and annotation.</title>
        <authorList>
            <consortium name="The Broad Institute Genomics Platform"/>
            <consortium name="The Broad Institute Genome Sequencing Center for Infectious Disease"/>
            <person name="Wu L."/>
            <person name="Ma J."/>
        </authorList>
    </citation>
    <scope>NUCLEOTIDE SEQUENCE [LARGE SCALE GENOMIC DNA]</scope>
    <source>
        <strain evidence="6">CCUG 46385</strain>
    </source>
</reference>
<dbReference type="GO" id="GO:0005524">
    <property type="term" value="F:ATP binding"/>
    <property type="evidence" value="ECO:0007669"/>
    <property type="project" value="UniProtKB-KW"/>
</dbReference>
<evidence type="ECO:0000256" key="3">
    <source>
        <dbReference type="ARBA" id="ARBA00022840"/>
    </source>
</evidence>
<dbReference type="InterPro" id="IPR003439">
    <property type="entry name" value="ABC_transporter-like_ATP-bd"/>
</dbReference>
<dbReference type="InterPro" id="IPR017871">
    <property type="entry name" value="ABC_transporter-like_CS"/>
</dbReference>
<sequence>MAGEKMNVMKILEAQNLSKRYREFELKDIDLSIEEKEVVGFIGKNGSGKSTAMKILAGILNEDGGRILFEGVDIVASNRNTFKENIGYIGEYPDFFGKESLKNITNFYKDFYKRWNDRSYKDVIRRFNLNEKSLMSELSKGMKVKYALCLVLAHSPKLLILDEITSGLDIAVRAEVLEMLREYVDGTSSGILFSSHISEDMDKLADRLIFLNNGKIVYRCSADEPEREKLSFNELINRSV</sequence>
<dbReference type="InterPro" id="IPR027417">
    <property type="entry name" value="P-loop_NTPase"/>
</dbReference>
<evidence type="ECO:0000259" key="4">
    <source>
        <dbReference type="PROSITE" id="PS50893"/>
    </source>
</evidence>
<proteinExistence type="predicted"/>
<evidence type="ECO:0000256" key="2">
    <source>
        <dbReference type="ARBA" id="ARBA00022741"/>
    </source>
</evidence>
<keyword evidence="2" id="KW-0547">Nucleotide-binding</keyword>
<comment type="caution">
    <text evidence="5">The sequence shown here is derived from an EMBL/GenBank/DDBJ whole genome shotgun (WGS) entry which is preliminary data.</text>
</comment>
<name>A0ABV9QMU3_9FIRM</name>
<keyword evidence="6" id="KW-1185">Reference proteome</keyword>
<protein>
    <submittedName>
        <fullName evidence="5">ABC transporter ATP-binding protein</fullName>
    </submittedName>
</protein>
<gene>
    <name evidence="5" type="ORF">ACFO4R_09260</name>
</gene>
<dbReference type="SUPFAM" id="SSF52540">
    <property type="entry name" value="P-loop containing nucleoside triphosphate hydrolases"/>
    <property type="match status" value="1"/>
</dbReference>
<evidence type="ECO:0000313" key="5">
    <source>
        <dbReference type="EMBL" id="MFC4805268.1"/>
    </source>
</evidence>
<dbReference type="PANTHER" id="PTHR42939">
    <property type="entry name" value="ABC TRANSPORTER ATP-BINDING PROTEIN ALBC-RELATED"/>
    <property type="match status" value="1"/>
</dbReference>
<dbReference type="PROSITE" id="PS50893">
    <property type="entry name" value="ABC_TRANSPORTER_2"/>
    <property type="match status" value="1"/>
</dbReference>
<dbReference type="Pfam" id="PF00005">
    <property type="entry name" value="ABC_tran"/>
    <property type="match status" value="1"/>
</dbReference>
<dbReference type="CDD" id="cd03230">
    <property type="entry name" value="ABC_DR_subfamily_A"/>
    <property type="match status" value="1"/>
</dbReference>
<organism evidence="5 6">
    <name type="scientific">Filifactor villosus</name>
    <dbReference type="NCBI Taxonomy" id="29374"/>
    <lineage>
        <taxon>Bacteria</taxon>
        <taxon>Bacillati</taxon>
        <taxon>Bacillota</taxon>
        <taxon>Clostridia</taxon>
        <taxon>Peptostreptococcales</taxon>
        <taxon>Filifactoraceae</taxon>
        <taxon>Filifactor</taxon>
    </lineage>
</organism>
<feature type="domain" description="ABC transporter" evidence="4">
    <location>
        <begin position="6"/>
        <end position="238"/>
    </location>
</feature>
<evidence type="ECO:0000313" key="6">
    <source>
        <dbReference type="Proteomes" id="UP001595916"/>
    </source>
</evidence>
<dbReference type="EMBL" id="JBHSHL010000042">
    <property type="protein sequence ID" value="MFC4805268.1"/>
    <property type="molecule type" value="Genomic_DNA"/>
</dbReference>
<keyword evidence="3 5" id="KW-0067">ATP-binding</keyword>
<dbReference type="PANTHER" id="PTHR42939:SF3">
    <property type="entry name" value="ABC TRANSPORTER ATP-BINDING COMPONENT"/>
    <property type="match status" value="1"/>
</dbReference>
<dbReference type="Gene3D" id="3.40.50.300">
    <property type="entry name" value="P-loop containing nucleotide triphosphate hydrolases"/>
    <property type="match status" value="1"/>
</dbReference>
<dbReference type="InterPro" id="IPR051782">
    <property type="entry name" value="ABC_Transporter_VariousFunc"/>
</dbReference>
<keyword evidence="1" id="KW-0813">Transport</keyword>
<accession>A0ABV9QMU3</accession>
<dbReference type="InterPro" id="IPR003593">
    <property type="entry name" value="AAA+_ATPase"/>
</dbReference>
<evidence type="ECO:0000256" key="1">
    <source>
        <dbReference type="ARBA" id="ARBA00022448"/>
    </source>
</evidence>
<dbReference type="RefSeq" id="WP_379788813.1">
    <property type="nucleotide sequence ID" value="NZ_JBHSHL010000042.1"/>
</dbReference>
<dbReference type="PROSITE" id="PS00211">
    <property type="entry name" value="ABC_TRANSPORTER_1"/>
    <property type="match status" value="1"/>
</dbReference>
<dbReference type="Proteomes" id="UP001595916">
    <property type="component" value="Unassembled WGS sequence"/>
</dbReference>